<dbReference type="GO" id="GO:0005737">
    <property type="term" value="C:cytoplasm"/>
    <property type="evidence" value="ECO:0007669"/>
    <property type="project" value="UniProtKB-SubCell"/>
</dbReference>
<sequence>MRIVFLGPPGAGKGTQSQKLAGELGIAHLSTGEMLRGERARRTDLGLLVADYLDNGQLVPDQVVLEIVADRTQLDDCGPGCIFDGFPRNLAQAEALDQLLAQRHTPLDVVIELVIEQGELLKRLMKRGRGDDNMATIQQRLQSYENQTAPLVKYYSERMLLQSIDAAGSMDSVYDAILAAVKSVK</sequence>
<dbReference type="NCBIfam" id="NF001381">
    <property type="entry name" value="PRK00279.1-3"/>
    <property type="match status" value="1"/>
</dbReference>
<comment type="pathway">
    <text evidence="5">Purine metabolism; AMP biosynthesis via salvage pathway; AMP from ADP: step 1/1.</text>
</comment>
<dbReference type="PRINTS" id="PR00094">
    <property type="entry name" value="ADENYLTKNASE"/>
</dbReference>
<keyword evidence="2 5" id="KW-0545">Nucleotide biosynthesis</keyword>
<feature type="binding site" evidence="5">
    <location>
        <begin position="10"/>
        <end position="15"/>
    </location>
    <ligand>
        <name>ATP</name>
        <dbReference type="ChEBI" id="CHEBI:30616"/>
    </ligand>
</feature>
<dbReference type="AlphaFoldDB" id="A0A9X2FHH4"/>
<feature type="binding site" evidence="5">
    <location>
        <begin position="57"/>
        <end position="59"/>
    </location>
    <ligand>
        <name>AMP</name>
        <dbReference type="ChEBI" id="CHEBI:456215"/>
    </ligand>
</feature>
<dbReference type="NCBIfam" id="NF011104">
    <property type="entry name" value="PRK14531.1"/>
    <property type="match status" value="1"/>
</dbReference>
<dbReference type="NCBIfam" id="NF011105">
    <property type="entry name" value="PRK14532.1"/>
    <property type="match status" value="1"/>
</dbReference>
<dbReference type="RefSeq" id="WP_252854184.1">
    <property type="nucleotide sequence ID" value="NZ_JAMXLR010000065.1"/>
</dbReference>
<comment type="caution">
    <text evidence="8">The sequence shown here is derived from an EMBL/GenBank/DDBJ whole genome shotgun (WGS) entry which is preliminary data.</text>
</comment>
<keyword evidence="5" id="KW-0963">Cytoplasm</keyword>
<protein>
    <recommendedName>
        <fullName evidence="5 7">Adenylate kinase</fullName>
        <shortName evidence="5">AK</shortName>
        <ecNumber evidence="5 7">2.7.4.3</ecNumber>
    </recommendedName>
    <alternativeName>
        <fullName evidence="5">ATP-AMP transphosphorylase</fullName>
    </alternativeName>
    <alternativeName>
        <fullName evidence="5">ATP:AMP phosphotransferase</fullName>
    </alternativeName>
    <alternativeName>
        <fullName evidence="5">Adenylate monophosphate kinase</fullName>
    </alternativeName>
</protein>
<dbReference type="HAMAP" id="MF_00235">
    <property type="entry name" value="Adenylate_kinase_Adk"/>
    <property type="match status" value="1"/>
</dbReference>
<accession>A0A9X2FHH4</accession>
<evidence type="ECO:0000256" key="3">
    <source>
        <dbReference type="ARBA" id="ARBA00022741"/>
    </source>
</evidence>
<dbReference type="SUPFAM" id="SSF52540">
    <property type="entry name" value="P-loop containing nucleoside triphosphate hydrolases"/>
    <property type="match status" value="1"/>
</dbReference>
<feature type="binding site" evidence="5">
    <location>
        <begin position="85"/>
        <end position="88"/>
    </location>
    <ligand>
        <name>AMP</name>
        <dbReference type="ChEBI" id="CHEBI:456215"/>
    </ligand>
</feature>
<feature type="binding site" evidence="5">
    <location>
        <position position="140"/>
    </location>
    <ligand>
        <name>AMP</name>
        <dbReference type="ChEBI" id="CHEBI:456215"/>
    </ligand>
</feature>
<evidence type="ECO:0000313" key="8">
    <source>
        <dbReference type="EMBL" id="MCO6046071.1"/>
    </source>
</evidence>
<dbReference type="Proteomes" id="UP001155241">
    <property type="component" value="Unassembled WGS sequence"/>
</dbReference>
<reference evidence="8" key="1">
    <citation type="submission" date="2022-06" db="EMBL/GenBank/DDBJ databases">
        <title>Aeoliella straminimaris, a novel planctomycete from sediments.</title>
        <authorList>
            <person name="Vitorino I.R."/>
            <person name="Lage O.M."/>
        </authorList>
    </citation>
    <scope>NUCLEOTIDE SEQUENCE</scope>
    <source>
        <strain evidence="8">ICT_H6.2</strain>
    </source>
</reference>
<comment type="caution">
    <text evidence="5">Lacks conserved residue(s) required for the propagation of feature annotation.</text>
</comment>
<evidence type="ECO:0000313" key="9">
    <source>
        <dbReference type="Proteomes" id="UP001155241"/>
    </source>
</evidence>
<dbReference type="InterPro" id="IPR033690">
    <property type="entry name" value="Adenylat_kinase_CS"/>
</dbReference>
<keyword evidence="1 5" id="KW-0808">Transferase</keyword>
<dbReference type="Pfam" id="PF00406">
    <property type="entry name" value="ADK"/>
    <property type="match status" value="1"/>
</dbReference>
<feature type="binding site" evidence="5">
    <location>
        <position position="92"/>
    </location>
    <ligand>
        <name>AMP</name>
        <dbReference type="ChEBI" id="CHEBI:456215"/>
    </ligand>
</feature>
<gene>
    <name evidence="5" type="primary">adk</name>
    <name evidence="8" type="ORF">NG895_19395</name>
</gene>
<feature type="binding site" evidence="5">
    <location>
        <position position="168"/>
    </location>
    <ligand>
        <name>ATP</name>
        <dbReference type="ChEBI" id="CHEBI:30616"/>
    </ligand>
</feature>
<comment type="subcellular location">
    <subcellularLocation>
        <location evidence="5 7">Cytoplasm</location>
    </subcellularLocation>
</comment>
<proteinExistence type="inferred from homology"/>
<evidence type="ECO:0000256" key="5">
    <source>
        <dbReference type="HAMAP-Rule" id="MF_00235"/>
    </source>
</evidence>
<dbReference type="PROSITE" id="PS00113">
    <property type="entry name" value="ADENYLATE_KINASE"/>
    <property type="match status" value="1"/>
</dbReference>
<comment type="similarity">
    <text evidence="5 6">Belongs to the adenylate kinase family.</text>
</comment>
<dbReference type="CDD" id="cd01428">
    <property type="entry name" value="ADK"/>
    <property type="match status" value="1"/>
</dbReference>
<evidence type="ECO:0000256" key="4">
    <source>
        <dbReference type="ARBA" id="ARBA00022777"/>
    </source>
</evidence>
<dbReference type="EC" id="2.7.4.3" evidence="5 7"/>
<dbReference type="GO" id="GO:0044209">
    <property type="term" value="P:AMP salvage"/>
    <property type="evidence" value="ECO:0007669"/>
    <property type="project" value="UniProtKB-UniRule"/>
</dbReference>
<name>A0A9X2FHH4_9BACT</name>
<keyword evidence="9" id="KW-1185">Reference proteome</keyword>
<feature type="binding site" evidence="5">
    <location>
        <position position="36"/>
    </location>
    <ligand>
        <name>AMP</name>
        <dbReference type="ChEBI" id="CHEBI:456215"/>
    </ligand>
</feature>
<feature type="binding site" evidence="5">
    <location>
        <position position="129"/>
    </location>
    <ligand>
        <name>AMP</name>
        <dbReference type="ChEBI" id="CHEBI:456215"/>
    </ligand>
</feature>
<keyword evidence="3 5" id="KW-0547">Nucleotide-binding</keyword>
<keyword evidence="4 5" id="KW-0418">Kinase</keyword>
<evidence type="ECO:0000256" key="2">
    <source>
        <dbReference type="ARBA" id="ARBA00022727"/>
    </source>
</evidence>
<evidence type="ECO:0000256" key="6">
    <source>
        <dbReference type="RuleBase" id="RU003330"/>
    </source>
</evidence>
<dbReference type="NCBIfam" id="NF011100">
    <property type="entry name" value="PRK14527.1"/>
    <property type="match status" value="1"/>
</dbReference>
<keyword evidence="5 7" id="KW-0067">ATP-binding</keyword>
<dbReference type="EMBL" id="JAMXLR010000065">
    <property type="protein sequence ID" value="MCO6046071.1"/>
    <property type="molecule type" value="Genomic_DNA"/>
</dbReference>
<comment type="domain">
    <text evidence="5">Consists of three domains, a large central CORE domain and two small peripheral domains, NMPbind and LID, which undergo movements during catalysis. The LID domain closes over the site of phosphoryl transfer upon ATP binding. Assembling and dissambling the active center during each catalytic cycle provides an effective means to prevent ATP hydrolysis.</text>
</comment>
<dbReference type="InterPro" id="IPR000850">
    <property type="entry name" value="Adenylat/UMP-CMP_kin"/>
</dbReference>
<comment type="catalytic activity">
    <reaction evidence="5 7">
        <text>AMP + ATP = 2 ADP</text>
        <dbReference type="Rhea" id="RHEA:12973"/>
        <dbReference type="ChEBI" id="CHEBI:30616"/>
        <dbReference type="ChEBI" id="CHEBI:456215"/>
        <dbReference type="ChEBI" id="CHEBI:456216"/>
        <dbReference type="EC" id="2.7.4.3"/>
    </reaction>
</comment>
<feature type="binding site" evidence="5">
    <location>
        <position position="31"/>
    </location>
    <ligand>
        <name>AMP</name>
        <dbReference type="ChEBI" id="CHEBI:456215"/>
    </ligand>
</feature>
<comment type="function">
    <text evidence="5">Catalyzes the reversible transfer of the terminal phosphate group between ATP and AMP. Plays an important role in cellular energy homeostasis and in adenine nucleotide metabolism.</text>
</comment>
<feature type="region of interest" description="NMP" evidence="5">
    <location>
        <begin position="30"/>
        <end position="59"/>
    </location>
</feature>
<dbReference type="PANTHER" id="PTHR23359">
    <property type="entry name" value="NUCLEOTIDE KINASE"/>
    <property type="match status" value="1"/>
</dbReference>
<dbReference type="GO" id="GO:0004017">
    <property type="term" value="F:AMP kinase activity"/>
    <property type="evidence" value="ECO:0007669"/>
    <property type="project" value="UniProtKB-UniRule"/>
</dbReference>
<evidence type="ECO:0000256" key="1">
    <source>
        <dbReference type="ARBA" id="ARBA00022679"/>
    </source>
</evidence>
<dbReference type="Gene3D" id="3.40.50.300">
    <property type="entry name" value="P-loop containing nucleotide triphosphate hydrolases"/>
    <property type="match status" value="1"/>
</dbReference>
<feature type="binding site" evidence="5">
    <location>
        <position position="127"/>
    </location>
    <ligand>
        <name>ATP</name>
        <dbReference type="ChEBI" id="CHEBI:30616"/>
    </ligand>
</feature>
<organism evidence="8 9">
    <name type="scientific">Aeoliella straminimaris</name>
    <dbReference type="NCBI Taxonomy" id="2954799"/>
    <lineage>
        <taxon>Bacteria</taxon>
        <taxon>Pseudomonadati</taxon>
        <taxon>Planctomycetota</taxon>
        <taxon>Planctomycetia</taxon>
        <taxon>Pirellulales</taxon>
        <taxon>Lacipirellulaceae</taxon>
        <taxon>Aeoliella</taxon>
    </lineage>
</organism>
<dbReference type="InterPro" id="IPR027417">
    <property type="entry name" value="P-loop_NTPase"/>
</dbReference>
<dbReference type="GO" id="GO:0005524">
    <property type="term" value="F:ATP binding"/>
    <property type="evidence" value="ECO:0007669"/>
    <property type="project" value="UniProtKB-UniRule"/>
</dbReference>
<evidence type="ECO:0000256" key="7">
    <source>
        <dbReference type="RuleBase" id="RU003331"/>
    </source>
</evidence>
<comment type="subunit">
    <text evidence="5 7">Monomer.</text>
</comment>